<comment type="catalytic activity">
    <reaction evidence="9">
        <text>L-seryl-[protein] + ATP = O-phospho-L-seryl-[protein] + ADP + H(+)</text>
        <dbReference type="Rhea" id="RHEA:17989"/>
        <dbReference type="Rhea" id="RHEA-COMP:9863"/>
        <dbReference type="Rhea" id="RHEA-COMP:11604"/>
        <dbReference type="ChEBI" id="CHEBI:15378"/>
        <dbReference type="ChEBI" id="CHEBI:29999"/>
        <dbReference type="ChEBI" id="CHEBI:30616"/>
        <dbReference type="ChEBI" id="CHEBI:83421"/>
        <dbReference type="ChEBI" id="CHEBI:456216"/>
        <dbReference type="EC" id="2.7.12.1"/>
    </reaction>
</comment>
<dbReference type="GO" id="GO:0004712">
    <property type="term" value="F:protein serine/threonine/tyrosine kinase activity"/>
    <property type="evidence" value="ECO:0007669"/>
    <property type="project" value="UniProtKB-EC"/>
</dbReference>
<evidence type="ECO:0000256" key="5">
    <source>
        <dbReference type="ARBA" id="ARBA00022679"/>
    </source>
</evidence>
<proteinExistence type="inferred from homology"/>
<reference evidence="15" key="1">
    <citation type="submission" date="2021-09" db="EMBL/GenBank/DDBJ databases">
        <authorList>
            <consortium name="AG Swart"/>
            <person name="Singh M."/>
            <person name="Singh A."/>
            <person name="Seah K."/>
            <person name="Emmerich C."/>
        </authorList>
    </citation>
    <scope>NUCLEOTIDE SEQUENCE</scope>
    <source>
        <strain evidence="15">ATCC30299</strain>
    </source>
</reference>
<keyword evidence="6 12" id="KW-0547">Nucleotide-binding</keyword>
<evidence type="ECO:0000256" key="11">
    <source>
        <dbReference type="ARBA" id="ARBA00051680"/>
    </source>
</evidence>
<dbReference type="Proteomes" id="UP001162131">
    <property type="component" value="Unassembled WGS sequence"/>
</dbReference>
<dbReference type="GO" id="GO:0005856">
    <property type="term" value="C:cytoskeleton"/>
    <property type="evidence" value="ECO:0007669"/>
    <property type="project" value="TreeGrafter"/>
</dbReference>
<dbReference type="GO" id="GO:0004674">
    <property type="term" value="F:protein serine/threonine kinase activity"/>
    <property type="evidence" value="ECO:0007669"/>
    <property type="project" value="UniProtKB-KW"/>
</dbReference>
<dbReference type="Gene3D" id="3.30.10.30">
    <property type="entry name" value="DYRK"/>
    <property type="match status" value="1"/>
</dbReference>
<keyword evidence="16" id="KW-1185">Reference proteome</keyword>
<evidence type="ECO:0000256" key="2">
    <source>
        <dbReference type="ARBA" id="ARBA00013203"/>
    </source>
</evidence>
<feature type="compositionally biased region" description="Polar residues" evidence="13">
    <location>
        <begin position="34"/>
        <end position="58"/>
    </location>
</feature>
<evidence type="ECO:0000256" key="9">
    <source>
        <dbReference type="ARBA" id="ARBA00049003"/>
    </source>
</evidence>
<dbReference type="PANTHER" id="PTHR24058:SF22">
    <property type="entry name" value="DUAL SPECIFICITY TYROSINE-PHOSPHORYLATION-REGULATED KINASE 4"/>
    <property type="match status" value="1"/>
</dbReference>
<evidence type="ECO:0000259" key="14">
    <source>
        <dbReference type="PROSITE" id="PS50011"/>
    </source>
</evidence>
<organism evidence="15 16">
    <name type="scientific">Blepharisma stoltei</name>
    <dbReference type="NCBI Taxonomy" id="1481888"/>
    <lineage>
        <taxon>Eukaryota</taxon>
        <taxon>Sar</taxon>
        <taxon>Alveolata</taxon>
        <taxon>Ciliophora</taxon>
        <taxon>Postciliodesmatophora</taxon>
        <taxon>Heterotrichea</taxon>
        <taxon>Heterotrichida</taxon>
        <taxon>Blepharismidae</taxon>
        <taxon>Blepharisma</taxon>
    </lineage>
</organism>
<keyword evidence="3" id="KW-0723">Serine/threonine-protein kinase</keyword>
<comment type="catalytic activity">
    <reaction evidence="11">
        <text>L-tyrosyl-[protein] + ATP = O-phospho-L-tyrosyl-[protein] + ADP + H(+)</text>
        <dbReference type="Rhea" id="RHEA:10596"/>
        <dbReference type="Rhea" id="RHEA-COMP:10136"/>
        <dbReference type="Rhea" id="RHEA-COMP:20101"/>
        <dbReference type="ChEBI" id="CHEBI:15378"/>
        <dbReference type="ChEBI" id="CHEBI:30616"/>
        <dbReference type="ChEBI" id="CHEBI:46858"/>
        <dbReference type="ChEBI" id="CHEBI:61978"/>
        <dbReference type="ChEBI" id="CHEBI:456216"/>
        <dbReference type="EC" id="2.7.12.1"/>
    </reaction>
</comment>
<comment type="similarity">
    <text evidence="1">Belongs to the protein kinase superfamily. CMGC Ser/Thr protein kinase family. MNB/DYRK subfamily.</text>
</comment>
<dbReference type="EC" id="2.7.12.1" evidence="2"/>
<evidence type="ECO:0000256" key="7">
    <source>
        <dbReference type="ARBA" id="ARBA00022777"/>
    </source>
</evidence>
<evidence type="ECO:0000256" key="12">
    <source>
        <dbReference type="PROSITE-ProRule" id="PRU10141"/>
    </source>
</evidence>
<dbReference type="InterPro" id="IPR000719">
    <property type="entry name" value="Prot_kinase_dom"/>
</dbReference>
<comment type="caution">
    <text evidence="15">The sequence shown here is derived from an EMBL/GenBank/DDBJ whole genome shotgun (WGS) entry which is preliminary data.</text>
</comment>
<dbReference type="EMBL" id="CAJZBQ010000025">
    <property type="protein sequence ID" value="CAG9320410.1"/>
    <property type="molecule type" value="Genomic_DNA"/>
</dbReference>
<dbReference type="InterPro" id="IPR017441">
    <property type="entry name" value="Protein_kinase_ATP_BS"/>
</dbReference>
<accession>A0AAU9J530</accession>
<evidence type="ECO:0000313" key="15">
    <source>
        <dbReference type="EMBL" id="CAG9320410.1"/>
    </source>
</evidence>
<feature type="region of interest" description="Disordered" evidence="13">
    <location>
        <begin position="1"/>
        <end position="61"/>
    </location>
</feature>
<dbReference type="Gene3D" id="3.30.200.20">
    <property type="entry name" value="Phosphorylase Kinase, domain 1"/>
    <property type="match status" value="1"/>
</dbReference>
<evidence type="ECO:0000256" key="8">
    <source>
        <dbReference type="ARBA" id="ARBA00022840"/>
    </source>
</evidence>
<keyword evidence="4" id="KW-0597">Phosphoprotein</keyword>
<comment type="catalytic activity">
    <reaction evidence="10">
        <text>L-threonyl-[protein] + ATP = O-phospho-L-threonyl-[protein] + ADP + H(+)</text>
        <dbReference type="Rhea" id="RHEA:46608"/>
        <dbReference type="Rhea" id="RHEA-COMP:11060"/>
        <dbReference type="Rhea" id="RHEA-COMP:11605"/>
        <dbReference type="ChEBI" id="CHEBI:15378"/>
        <dbReference type="ChEBI" id="CHEBI:30013"/>
        <dbReference type="ChEBI" id="CHEBI:30616"/>
        <dbReference type="ChEBI" id="CHEBI:61977"/>
        <dbReference type="ChEBI" id="CHEBI:456216"/>
        <dbReference type="EC" id="2.7.12.1"/>
    </reaction>
</comment>
<evidence type="ECO:0000256" key="4">
    <source>
        <dbReference type="ARBA" id="ARBA00022553"/>
    </source>
</evidence>
<dbReference type="InterPro" id="IPR008271">
    <property type="entry name" value="Ser/Thr_kinase_AS"/>
</dbReference>
<dbReference type="GO" id="GO:0005524">
    <property type="term" value="F:ATP binding"/>
    <property type="evidence" value="ECO:0007669"/>
    <property type="project" value="UniProtKB-UniRule"/>
</dbReference>
<sequence>MNSSMQSPHTRISKQKVLLPGATLRKSLMPISTKAKNPTSRSTIASDMPTPKQQTPTSRKQEQFFADKVSPNSTLNSSNISTFKLNGSFNRSYGNLSRDEVRTAKPSPRAGAIIRQKSLGQSEITPDELMATLQLPLTPAQILKNFSNFMTKYEQGEILDYPEIYYLGLKAKKTKPNPAGNNLGFDDDRSDYIQVIGDQIAYRYEIIQVLGKGSFGQVLKCLDHKSKDFVALKIIRNQRRFHRQGRVEIKVLNHIRTHDKEGLSHSVIMHDYFLFRKHICITFELLNMNLYELLKNNKFSGFSLSLVKRFCIQLLQCLAFTAEHRIIHCDLKPENILLKHPNKSSIKVIDFGSSCFDDEKLYTYIQSRFYRAPDIILGLPYTTAIDMWSLGCIAAELHAGYPLFAGESEAEQLLCIMEIKGIPPDSILERATRRSLFFEEDGTPKIVANSRGKKRFPGTRTLNEKAKSSDQEFLSFIQLCLDWNPDTRMTPQEALSHPWILEADKPKSRISSSTGSRGDGS</sequence>
<dbReference type="AlphaFoldDB" id="A0AAU9J530"/>
<dbReference type="SMART" id="SM00220">
    <property type="entry name" value="S_TKc"/>
    <property type="match status" value="1"/>
</dbReference>
<evidence type="ECO:0000256" key="10">
    <source>
        <dbReference type="ARBA" id="ARBA00049308"/>
    </source>
</evidence>
<feature type="compositionally biased region" description="Polar residues" evidence="13">
    <location>
        <begin position="1"/>
        <end position="10"/>
    </location>
</feature>
<feature type="domain" description="Protein kinase" evidence="14">
    <location>
        <begin position="204"/>
        <end position="500"/>
    </location>
</feature>
<dbReference type="InterPro" id="IPR050494">
    <property type="entry name" value="Ser_Thr_dual-spec_kinase"/>
</dbReference>
<keyword evidence="8 12" id="KW-0067">ATP-binding</keyword>
<evidence type="ECO:0000256" key="3">
    <source>
        <dbReference type="ARBA" id="ARBA00022527"/>
    </source>
</evidence>
<evidence type="ECO:0000256" key="6">
    <source>
        <dbReference type="ARBA" id="ARBA00022741"/>
    </source>
</evidence>
<keyword evidence="7" id="KW-0418">Kinase</keyword>
<dbReference type="PROSITE" id="PS00108">
    <property type="entry name" value="PROTEIN_KINASE_ST"/>
    <property type="match status" value="1"/>
</dbReference>
<dbReference type="InterPro" id="IPR011009">
    <property type="entry name" value="Kinase-like_dom_sf"/>
</dbReference>
<protein>
    <recommendedName>
        <fullName evidence="2">dual-specificity kinase</fullName>
        <ecNumber evidence="2">2.7.12.1</ecNumber>
    </recommendedName>
</protein>
<dbReference type="FunFam" id="1.10.510.10:FF:000380">
    <property type="entry name" value="Serine/threonine-protein kinase ppk15"/>
    <property type="match status" value="1"/>
</dbReference>
<dbReference type="PANTHER" id="PTHR24058">
    <property type="entry name" value="DUAL SPECIFICITY PROTEIN KINASE"/>
    <property type="match status" value="1"/>
</dbReference>
<gene>
    <name evidence="15" type="ORF">BSTOLATCC_MIC26326</name>
</gene>
<dbReference type="GO" id="GO:0005737">
    <property type="term" value="C:cytoplasm"/>
    <property type="evidence" value="ECO:0007669"/>
    <property type="project" value="TreeGrafter"/>
</dbReference>
<dbReference type="Gene3D" id="1.10.510.10">
    <property type="entry name" value="Transferase(Phosphotransferase) domain 1"/>
    <property type="match status" value="1"/>
</dbReference>
<dbReference type="PROSITE" id="PS00107">
    <property type="entry name" value="PROTEIN_KINASE_ATP"/>
    <property type="match status" value="1"/>
</dbReference>
<evidence type="ECO:0000256" key="1">
    <source>
        <dbReference type="ARBA" id="ARBA00008867"/>
    </source>
</evidence>
<evidence type="ECO:0000313" key="16">
    <source>
        <dbReference type="Proteomes" id="UP001162131"/>
    </source>
</evidence>
<dbReference type="Pfam" id="PF00069">
    <property type="entry name" value="Pkinase"/>
    <property type="match status" value="1"/>
</dbReference>
<feature type="binding site" evidence="12">
    <location>
        <position position="233"/>
    </location>
    <ligand>
        <name>ATP</name>
        <dbReference type="ChEBI" id="CHEBI:30616"/>
    </ligand>
</feature>
<keyword evidence="5" id="KW-0808">Transferase</keyword>
<evidence type="ECO:0000256" key="13">
    <source>
        <dbReference type="SAM" id="MobiDB-lite"/>
    </source>
</evidence>
<dbReference type="SUPFAM" id="SSF56112">
    <property type="entry name" value="Protein kinase-like (PK-like)"/>
    <property type="match status" value="1"/>
</dbReference>
<name>A0AAU9J530_9CILI</name>
<dbReference type="InterPro" id="IPR042521">
    <property type="entry name" value="DYRK"/>
</dbReference>
<dbReference type="PROSITE" id="PS50011">
    <property type="entry name" value="PROTEIN_KINASE_DOM"/>
    <property type="match status" value="1"/>
</dbReference>
<dbReference type="CDD" id="cd14210">
    <property type="entry name" value="PKc_DYRK"/>
    <property type="match status" value="1"/>
</dbReference>